<dbReference type="InParanoid" id="A0A165CS04"/>
<evidence type="ECO:0000313" key="2">
    <source>
        <dbReference type="Proteomes" id="UP000076871"/>
    </source>
</evidence>
<gene>
    <name evidence="1" type="ORF">LAESUDRAFT_659955</name>
</gene>
<dbReference type="AlphaFoldDB" id="A0A165CS04"/>
<accession>A0A165CS04</accession>
<sequence>VDEPLPFTSPEARFHISDSQRYSEDITSWLQSNRNDPACTNFLLLLKDHILGRLRGRPYDGDERGFSHQDHHTMIFEKNQMYFHKVLRVNYTTYDMRCMQDSINPHTHPNIMVAAHEEDDDNNPEASKHPYWYARIIGIFHVNVRHTGPF</sequence>
<dbReference type="STRING" id="1314785.A0A165CS04"/>
<name>A0A165CS04_9APHY</name>
<reference evidence="1 2" key="1">
    <citation type="journal article" date="2016" name="Mol. Biol. Evol.">
        <title>Comparative Genomics of Early-Diverging Mushroom-Forming Fungi Provides Insights into the Origins of Lignocellulose Decay Capabilities.</title>
        <authorList>
            <person name="Nagy L.G."/>
            <person name="Riley R."/>
            <person name="Tritt A."/>
            <person name="Adam C."/>
            <person name="Daum C."/>
            <person name="Floudas D."/>
            <person name="Sun H."/>
            <person name="Yadav J.S."/>
            <person name="Pangilinan J."/>
            <person name="Larsson K.H."/>
            <person name="Matsuura K."/>
            <person name="Barry K."/>
            <person name="Labutti K."/>
            <person name="Kuo R."/>
            <person name="Ohm R.A."/>
            <person name="Bhattacharya S.S."/>
            <person name="Shirouzu T."/>
            <person name="Yoshinaga Y."/>
            <person name="Martin F.M."/>
            <person name="Grigoriev I.V."/>
            <person name="Hibbett D.S."/>
        </authorList>
    </citation>
    <scope>NUCLEOTIDE SEQUENCE [LARGE SCALE GENOMIC DNA]</scope>
    <source>
        <strain evidence="1 2">93-53</strain>
    </source>
</reference>
<dbReference type="Proteomes" id="UP000076871">
    <property type="component" value="Unassembled WGS sequence"/>
</dbReference>
<evidence type="ECO:0000313" key="1">
    <source>
        <dbReference type="EMBL" id="KZT03335.1"/>
    </source>
</evidence>
<dbReference type="GeneID" id="63821868"/>
<dbReference type="RefSeq" id="XP_040761075.1">
    <property type="nucleotide sequence ID" value="XM_040904838.1"/>
</dbReference>
<feature type="non-terminal residue" evidence="1">
    <location>
        <position position="1"/>
    </location>
</feature>
<organism evidence="1 2">
    <name type="scientific">Laetiporus sulphureus 93-53</name>
    <dbReference type="NCBI Taxonomy" id="1314785"/>
    <lineage>
        <taxon>Eukaryota</taxon>
        <taxon>Fungi</taxon>
        <taxon>Dikarya</taxon>
        <taxon>Basidiomycota</taxon>
        <taxon>Agaricomycotina</taxon>
        <taxon>Agaricomycetes</taxon>
        <taxon>Polyporales</taxon>
        <taxon>Laetiporus</taxon>
    </lineage>
</organism>
<proteinExistence type="predicted"/>
<dbReference type="EMBL" id="KV427645">
    <property type="protein sequence ID" value="KZT03335.1"/>
    <property type="molecule type" value="Genomic_DNA"/>
</dbReference>
<keyword evidence="2" id="KW-1185">Reference proteome</keyword>
<dbReference type="OrthoDB" id="2692094at2759"/>
<protein>
    <submittedName>
        <fullName evidence="1">Uncharacterized protein</fullName>
    </submittedName>
</protein>